<dbReference type="Gene3D" id="3.40.50.150">
    <property type="entry name" value="Vaccinia Virus protein VP39"/>
    <property type="match status" value="1"/>
</dbReference>
<sequence>MAPAVLAASRMMEAKEMPDIIHEIAAFGAKAVWEWLELRVKASRREGGMPDALNQTEIFDPDWDPKSAVIELMELKIEHKDLHAAEGVQGAVDFNKCQRELLEKLMKTLLDFGIKVNQSLADRNKGERSNKVLVNWRNEKTLQHTRYGVDLIFVDGPFGLFPEVWDTFSTDFYSYMGGICMSTMDYGGTVILFLPESTTRSMVTINGKNFAISRQQAIIDAFCASTNGWPLKWTCHQTVQYWNRGGGRIGNNAAAPCSVLQPYVLLHLVEDPKKNNKLPKWAPMRSTVGKFANALTNIMEVPLPPKEYMKKEDGQNIRSVQKPIRLYRELMRLYSNMDACVMEFPCGTAPASMAGYMEQRHVLSIDMDAEVLKMARARYSEVLAGDIALIEKRKANVPDDHEMELTEVAEYFDMGTAQPDTGMEAEQPQACFELTGALAAALLAHPDT</sequence>
<keyword evidence="2" id="KW-1185">Reference proteome</keyword>
<protein>
    <submittedName>
        <fullName evidence="1">Uncharacterized protein</fullName>
    </submittedName>
</protein>
<evidence type="ECO:0000313" key="2">
    <source>
        <dbReference type="Proteomes" id="UP001190700"/>
    </source>
</evidence>
<name>A0AAE0G3E0_9CHLO</name>
<dbReference type="Proteomes" id="UP001190700">
    <property type="component" value="Unassembled WGS sequence"/>
</dbReference>
<organism evidence="1 2">
    <name type="scientific">Cymbomonas tetramitiformis</name>
    <dbReference type="NCBI Taxonomy" id="36881"/>
    <lineage>
        <taxon>Eukaryota</taxon>
        <taxon>Viridiplantae</taxon>
        <taxon>Chlorophyta</taxon>
        <taxon>Pyramimonadophyceae</taxon>
        <taxon>Pyramimonadales</taxon>
        <taxon>Pyramimonadaceae</taxon>
        <taxon>Cymbomonas</taxon>
    </lineage>
</organism>
<accession>A0AAE0G3E0</accession>
<dbReference type="EMBL" id="LGRX02010162">
    <property type="protein sequence ID" value="KAK3270862.1"/>
    <property type="molecule type" value="Genomic_DNA"/>
</dbReference>
<comment type="caution">
    <text evidence="1">The sequence shown here is derived from an EMBL/GenBank/DDBJ whole genome shotgun (WGS) entry which is preliminary data.</text>
</comment>
<dbReference type="AlphaFoldDB" id="A0AAE0G3E0"/>
<dbReference type="SUPFAM" id="SSF53335">
    <property type="entry name" value="S-adenosyl-L-methionine-dependent methyltransferases"/>
    <property type="match status" value="1"/>
</dbReference>
<gene>
    <name evidence="1" type="ORF">CYMTET_20757</name>
</gene>
<proteinExistence type="predicted"/>
<reference evidence="1 2" key="1">
    <citation type="journal article" date="2015" name="Genome Biol. Evol.">
        <title>Comparative Genomics of a Bacterivorous Green Alga Reveals Evolutionary Causalities and Consequences of Phago-Mixotrophic Mode of Nutrition.</title>
        <authorList>
            <person name="Burns J.A."/>
            <person name="Paasch A."/>
            <person name="Narechania A."/>
            <person name="Kim E."/>
        </authorList>
    </citation>
    <scope>NUCLEOTIDE SEQUENCE [LARGE SCALE GENOMIC DNA]</scope>
    <source>
        <strain evidence="1 2">PLY_AMNH</strain>
    </source>
</reference>
<evidence type="ECO:0000313" key="1">
    <source>
        <dbReference type="EMBL" id="KAK3270862.1"/>
    </source>
</evidence>
<dbReference type="InterPro" id="IPR029063">
    <property type="entry name" value="SAM-dependent_MTases_sf"/>
</dbReference>